<organism evidence="1 2">
    <name type="scientific">Forsythia ovata</name>
    <dbReference type="NCBI Taxonomy" id="205694"/>
    <lineage>
        <taxon>Eukaryota</taxon>
        <taxon>Viridiplantae</taxon>
        <taxon>Streptophyta</taxon>
        <taxon>Embryophyta</taxon>
        <taxon>Tracheophyta</taxon>
        <taxon>Spermatophyta</taxon>
        <taxon>Magnoliopsida</taxon>
        <taxon>eudicotyledons</taxon>
        <taxon>Gunneridae</taxon>
        <taxon>Pentapetalae</taxon>
        <taxon>asterids</taxon>
        <taxon>lamiids</taxon>
        <taxon>Lamiales</taxon>
        <taxon>Oleaceae</taxon>
        <taxon>Forsythieae</taxon>
        <taxon>Forsythia</taxon>
    </lineage>
</organism>
<name>A0ABD1S9W0_9LAMI</name>
<gene>
    <name evidence="1" type="ORF">Fot_40751</name>
</gene>
<protein>
    <submittedName>
        <fullName evidence="1">Nuclease HARBI1</fullName>
    </submittedName>
</protein>
<dbReference type="Proteomes" id="UP001604277">
    <property type="component" value="Unassembled WGS sequence"/>
</dbReference>
<dbReference type="AlphaFoldDB" id="A0ABD1S9W0"/>
<evidence type="ECO:0000313" key="1">
    <source>
        <dbReference type="EMBL" id="KAL2496994.1"/>
    </source>
</evidence>
<keyword evidence="2" id="KW-1185">Reference proteome</keyword>
<evidence type="ECO:0000313" key="2">
    <source>
        <dbReference type="Proteomes" id="UP001604277"/>
    </source>
</evidence>
<proteinExistence type="predicted"/>
<dbReference type="EMBL" id="JBFOLJ010000011">
    <property type="protein sequence ID" value="KAL2496994.1"/>
    <property type="molecule type" value="Genomic_DNA"/>
</dbReference>
<accession>A0ABD1S9W0</accession>
<sequence>MLNSGNQVVVVSCIGSVASGFSMESLEDEKDGDFEASIPKELGHPLASNGTKFVDEVLKGPNELCLENFRMDKHESVLQLEDPMPPLEIEQPLVPAETQIADIPFGTDELEQASQLRDAIATDIWNDYIRDYAAIDNVV</sequence>
<reference evidence="2" key="1">
    <citation type="submission" date="2024-07" db="EMBL/GenBank/DDBJ databases">
        <title>Two chromosome-level genome assemblies of Korean endemic species Abeliophyllum distichum and Forsythia ovata (Oleaceae).</title>
        <authorList>
            <person name="Jang H."/>
        </authorList>
    </citation>
    <scope>NUCLEOTIDE SEQUENCE [LARGE SCALE GENOMIC DNA]</scope>
</reference>
<comment type="caution">
    <text evidence="1">The sequence shown here is derived from an EMBL/GenBank/DDBJ whole genome shotgun (WGS) entry which is preliminary data.</text>
</comment>